<feature type="transmembrane region" description="Helical" evidence="7">
    <location>
        <begin position="133"/>
        <end position="154"/>
    </location>
</feature>
<feature type="transmembrane region" description="Helical" evidence="7">
    <location>
        <begin position="252"/>
        <end position="272"/>
    </location>
</feature>
<dbReference type="GO" id="GO:0016020">
    <property type="term" value="C:membrane"/>
    <property type="evidence" value="ECO:0007669"/>
    <property type="project" value="UniProtKB-SubCell"/>
</dbReference>
<reference evidence="9" key="1">
    <citation type="journal article" date="2019" name="Beilstein J. Org. Chem.">
        <title>Nanangenines: drimane sesquiterpenoids as the dominant metabolite cohort of a novel Australian fungus, Aspergillus nanangensis.</title>
        <authorList>
            <person name="Lacey H.J."/>
            <person name="Gilchrist C.L.M."/>
            <person name="Crombie A."/>
            <person name="Kalaitzis J.A."/>
            <person name="Vuong D."/>
            <person name="Rutledge P.J."/>
            <person name="Turner P."/>
            <person name="Pitt J.I."/>
            <person name="Lacey E."/>
            <person name="Chooi Y.H."/>
            <person name="Piggott A.M."/>
        </authorList>
    </citation>
    <scope>NUCLEOTIDE SEQUENCE</scope>
    <source>
        <strain evidence="9">MST-FP2251</strain>
    </source>
</reference>
<name>A0AAD4GUI3_ASPNN</name>
<reference evidence="9" key="2">
    <citation type="submission" date="2020-02" db="EMBL/GenBank/DDBJ databases">
        <authorList>
            <person name="Gilchrist C.L.M."/>
            <person name="Chooi Y.-H."/>
        </authorList>
    </citation>
    <scope>NUCLEOTIDE SEQUENCE</scope>
    <source>
        <strain evidence="9">MST-FP2251</strain>
    </source>
</reference>
<evidence type="ECO:0000313" key="9">
    <source>
        <dbReference type="EMBL" id="KAF9889690.1"/>
    </source>
</evidence>
<evidence type="ECO:0000256" key="2">
    <source>
        <dbReference type="ARBA" id="ARBA00022692"/>
    </source>
</evidence>
<comment type="subcellular location">
    <subcellularLocation>
        <location evidence="1">Membrane</location>
        <topology evidence="1">Multi-pass membrane protein</topology>
    </subcellularLocation>
</comment>
<keyword evidence="10" id="KW-1185">Reference proteome</keyword>
<dbReference type="AlphaFoldDB" id="A0AAD4GUI3"/>
<gene>
    <name evidence="9" type="ORF">FE257_006996</name>
</gene>
<dbReference type="Pfam" id="PF20684">
    <property type="entry name" value="Fung_rhodopsin"/>
    <property type="match status" value="1"/>
</dbReference>
<proteinExistence type="inferred from homology"/>
<evidence type="ECO:0000256" key="7">
    <source>
        <dbReference type="SAM" id="Phobius"/>
    </source>
</evidence>
<feature type="compositionally biased region" description="Polar residues" evidence="6">
    <location>
        <begin position="338"/>
        <end position="353"/>
    </location>
</feature>
<feature type="transmembrane region" description="Helical" evidence="7">
    <location>
        <begin position="214"/>
        <end position="240"/>
    </location>
</feature>
<dbReference type="InterPro" id="IPR052337">
    <property type="entry name" value="SAT4-like"/>
</dbReference>
<dbReference type="EMBL" id="VCAU01000033">
    <property type="protein sequence ID" value="KAF9889690.1"/>
    <property type="molecule type" value="Genomic_DNA"/>
</dbReference>
<dbReference type="PANTHER" id="PTHR33048">
    <property type="entry name" value="PTH11-LIKE INTEGRAL MEMBRANE PROTEIN (AFU_ORTHOLOGUE AFUA_5G11245)"/>
    <property type="match status" value="1"/>
</dbReference>
<keyword evidence="2 7" id="KW-0812">Transmembrane</keyword>
<comment type="similarity">
    <text evidence="5">Belongs to the SAT4 family.</text>
</comment>
<evidence type="ECO:0000256" key="4">
    <source>
        <dbReference type="ARBA" id="ARBA00023136"/>
    </source>
</evidence>
<feature type="transmembrane region" description="Helical" evidence="7">
    <location>
        <begin position="97"/>
        <end position="121"/>
    </location>
</feature>
<evidence type="ECO:0000256" key="5">
    <source>
        <dbReference type="ARBA" id="ARBA00038359"/>
    </source>
</evidence>
<keyword evidence="3 7" id="KW-1133">Transmembrane helix</keyword>
<feature type="compositionally biased region" description="Basic and acidic residues" evidence="6">
    <location>
        <begin position="325"/>
        <end position="337"/>
    </location>
</feature>
<dbReference type="InterPro" id="IPR049326">
    <property type="entry name" value="Rhodopsin_dom_fungi"/>
</dbReference>
<feature type="region of interest" description="Disordered" evidence="6">
    <location>
        <begin position="325"/>
        <end position="378"/>
    </location>
</feature>
<dbReference type="PANTHER" id="PTHR33048:SF167">
    <property type="entry name" value="INTEGRAL MEMBRANE PROTEIN"/>
    <property type="match status" value="1"/>
</dbReference>
<protein>
    <recommendedName>
        <fullName evidence="8">Rhodopsin domain-containing protein</fullName>
    </recommendedName>
</protein>
<feature type="domain" description="Rhodopsin" evidence="8">
    <location>
        <begin position="37"/>
        <end position="276"/>
    </location>
</feature>
<evidence type="ECO:0000256" key="1">
    <source>
        <dbReference type="ARBA" id="ARBA00004141"/>
    </source>
</evidence>
<evidence type="ECO:0000313" key="10">
    <source>
        <dbReference type="Proteomes" id="UP001194746"/>
    </source>
</evidence>
<sequence length="395" mass="43761">MDTEKGNLPQVADDSHLGIILGIQTALTALSVTVICLRLYVRMKIVRSSGSDDWTMTIAALCSIGGWILYVYKGCHGVGHHIQYIDPLDSIKINQATFWQCIICSSAGIAFLKISIALNLLRFSPARWYAISLWLSIGFVSAYSFMASMTFFLHCRPMKAHWDYQIEGAKCYSVHLFIVFALINTSFNIFTDVLFATIPIPIVWNLQMRRRVRLYLIGVFSLGYIAVGMGVVKAVFQLAFATNMDASYDDSILFWALAQFNTGIIAACVPSLRPLVGKVLKLSEYTESRSRGVYGSGAADRWPSSRNSRRLWSAHRGDQYALEELHSSDRSTRKDSNEAQSNNPAAYGSTATVIASGEGKRFEEEGGGRVDERQRTRGGILKTTQCTVVSARAVG</sequence>
<organism evidence="9 10">
    <name type="scientific">Aspergillus nanangensis</name>
    <dbReference type="NCBI Taxonomy" id="2582783"/>
    <lineage>
        <taxon>Eukaryota</taxon>
        <taxon>Fungi</taxon>
        <taxon>Dikarya</taxon>
        <taxon>Ascomycota</taxon>
        <taxon>Pezizomycotina</taxon>
        <taxon>Eurotiomycetes</taxon>
        <taxon>Eurotiomycetidae</taxon>
        <taxon>Eurotiales</taxon>
        <taxon>Aspergillaceae</taxon>
        <taxon>Aspergillus</taxon>
        <taxon>Aspergillus subgen. Circumdati</taxon>
    </lineage>
</organism>
<keyword evidence="4 7" id="KW-0472">Membrane</keyword>
<dbReference type="Proteomes" id="UP001194746">
    <property type="component" value="Unassembled WGS sequence"/>
</dbReference>
<feature type="compositionally biased region" description="Basic and acidic residues" evidence="6">
    <location>
        <begin position="358"/>
        <end position="375"/>
    </location>
</feature>
<evidence type="ECO:0000256" key="3">
    <source>
        <dbReference type="ARBA" id="ARBA00022989"/>
    </source>
</evidence>
<feature type="transmembrane region" description="Helical" evidence="7">
    <location>
        <begin position="17"/>
        <end position="41"/>
    </location>
</feature>
<feature type="transmembrane region" description="Helical" evidence="7">
    <location>
        <begin position="53"/>
        <end position="72"/>
    </location>
</feature>
<feature type="transmembrane region" description="Helical" evidence="7">
    <location>
        <begin position="174"/>
        <end position="202"/>
    </location>
</feature>
<evidence type="ECO:0000256" key="6">
    <source>
        <dbReference type="SAM" id="MobiDB-lite"/>
    </source>
</evidence>
<comment type="caution">
    <text evidence="9">The sequence shown here is derived from an EMBL/GenBank/DDBJ whole genome shotgun (WGS) entry which is preliminary data.</text>
</comment>
<evidence type="ECO:0000259" key="8">
    <source>
        <dbReference type="Pfam" id="PF20684"/>
    </source>
</evidence>
<accession>A0AAD4GUI3</accession>